<evidence type="ECO:0000313" key="3">
    <source>
        <dbReference type="EMBL" id="KAA8901514.1"/>
    </source>
</evidence>
<dbReference type="GO" id="GO:0005739">
    <property type="term" value="C:mitochondrion"/>
    <property type="evidence" value="ECO:0007669"/>
    <property type="project" value="UniProtKB-ARBA"/>
</dbReference>
<dbReference type="PANTHER" id="PTHR47260">
    <property type="entry name" value="UPF0644 PROTEIN PB2B4.06"/>
    <property type="match status" value="1"/>
</dbReference>
<dbReference type="CDD" id="cd00448">
    <property type="entry name" value="YjgF_YER057c_UK114_family"/>
    <property type="match status" value="1"/>
</dbReference>
<dbReference type="CDD" id="cd03443">
    <property type="entry name" value="PaaI_thioesterase"/>
    <property type="match status" value="1"/>
</dbReference>
<comment type="similarity">
    <text evidence="1">Belongs to the RutC family.</text>
</comment>
<dbReference type="OrthoDB" id="309640at2759"/>
<protein>
    <recommendedName>
        <fullName evidence="2">Thioesterase domain-containing protein</fullName>
    </recommendedName>
</protein>
<dbReference type="Proteomes" id="UP000449547">
    <property type="component" value="Unassembled WGS sequence"/>
</dbReference>
<proteinExistence type="inferred from homology"/>
<feature type="domain" description="Thioesterase" evidence="2">
    <location>
        <begin position="123"/>
        <end position="193"/>
    </location>
</feature>
<dbReference type="SUPFAM" id="SSF55298">
    <property type="entry name" value="YjgF-like"/>
    <property type="match status" value="1"/>
</dbReference>
<dbReference type="PROSITE" id="PS01094">
    <property type="entry name" value="UPF0076"/>
    <property type="match status" value="1"/>
</dbReference>
<name>A0A642UR92_DIURU</name>
<dbReference type="Gene3D" id="3.10.129.10">
    <property type="entry name" value="Hotdog Thioesterase"/>
    <property type="match status" value="1"/>
</dbReference>
<dbReference type="AlphaFoldDB" id="A0A642UR92"/>
<dbReference type="InterPro" id="IPR006175">
    <property type="entry name" value="YjgF/YER057c/UK114"/>
</dbReference>
<evidence type="ECO:0000259" key="2">
    <source>
        <dbReference type="Pfam" id="PF03061"/>
    </source>
</evidence>
<dbReference type="NCBIfam" id="TIGR00004">
    <property type="entry name" value="Rid family detoxifying hydrolase"/>
    <property type="match status" value="1"/>
</dbReference>
<dbReference type="GeneID" id="54781874"/>
<dbReference type="RefSeq" id="XP_034011995.1">
    <property type="nucleotide sequence ID" value="XM_034155962.1"/>
</dbReference>
<sequence length="346" mass="38407">MESEQATAVSSASSSHVQLPELKSSNLYLHQLERSPKYQHYLRAYKSEANAQAQHITEKLYSNFTGHTLMGPDKIDLRSPAMYIINDKWLQYPEDIAEGECGDDGNYSVTFFHLGNRLTGHAGVIHGGLLATLLDELTCRLAFQAFPSKRGVTANLNINYRQPTLMDTYIMIKSVVQRKQGRKCWVKGSVYKVGDLESDEPIETKENLLADCVVLVVKTAAAPPPAASYSQAVKVNGFIYVSGQIPYTSENKPLTDTSVEAAAEQVIQNVKNILEASNSSLDHIVKNTIFLTDMDNQFPLFNKVYGKYFNANTHLPARSCVAVKQLPLGVLLEMESIAIEKQDSKL</sequence>
<dbReference type="SUPFAM" id="SSF54637">
    <property type="entry name" value="Thioesterase/thiol ester dehydrase-isomerase"/>
    <property type="match status" value="1"/>
</dbReference>
<dbReference type="InterPro" id="IPR035959">
    <property type="entry name" value="RutC-like_sf"/>
</dbReference>
<gene>
    <name evidence="3" type="ORF">DIURU_003223</name>
</gene>
<dbReference type="InterPro" id="IPR052061">
    <property type="entry name" value="PTE-AB_protein"/>
</dbReference>
<dbReference type="FunFam" id="3.30.1330.40:FF:000001">
    <property type="entry name" value="L-PSP family endoribonuclease"/>
    <property type="match status" value="1"/>
</dbReference>
<comment type="caution">
    <text evidence="3">The sequence shown here is derived from an EMBL/GenBank/DDBJ whole genome shotgun (WGS) entry which is preliminary data.</text>
</comment>
<accession>A0A642UR92</accession>
<dbReference type="InterPro" id="IPR006683">
    <property type="entry name" value="Thioestr_dom"/>
</dbReference>
<dbReference type="InterPro" id="IPR019897">
    <property type="entry name" value="RidA_CS"/>
</dbReference>
<dbReference type="InterPro" id="IPR006056">
    <property type="entry name" value="RidA"/>
</dbReference>
<dbReference type="Pfam" id="PF03061">
    <property type="entry name" value="4HBT"/>
    <property type="match status" value="1"/>
</dbReference>
<reference evidence="3 4" key="1">
    <citation type="submission" date="2019-07" db="EMBL/GenBank/DDBJ databases">
        <title>Genome assembly of two rare yeast pathogens: Diutina rugosa and Trichomonascus ciferrii.</title>
        <authorList>
            <person name="Mixao V."/>
            <person name="Saus E."/>
            <person name="Hansen A."/>
            <person name="Lass-Flor C."/>
            <person name="Gabaldon T."/>
        </authorList>
    </citation>
    <scope>NUCLEOTIDE SEQUENCE [LARGE SCALE GENOMIC DNA]</scope>
    <source>
        <strain evidence="3 4">CBS 613</strain>
    </source>
</reference>
<dbReference type="VEuPathDB" id="FungiDB:DIURU_003223"/>
<dbReference type="InterPro" id="IPR029069">
    <property type="entry name" value="HotDog_dom_sf"/>
</dbReference>
<evidence type="ECO:0000313" key="4">
    <source>
        <dbReference type="Proteomes" id="UP000449547"/>
    </source>
</evidence>
<dbReference type="EMBL" id="SWFT01000102">
    <property type="protein sequence ID" value="KAA8901514.1"/>
    <property type="molecule type" value="Genomic_DNA"/>
</dbReference>
<dbReference type="PANTHER" id="PTHR47260:SF1">
    <property type="entry name" value="UPF0644 PROTEIN PB2B4.06"/>
    <property type="match status" value="1"/>
</dbReference>
<evidence type="ECO:0000256" key="1">
    <source>
        <dbReference type="ARBA" id="ARBA00010552"/>
    </source>
</evidence>
<keyword evidence="4" id="KW-1185">Reference proteome</keyword>
<dbReference type="Pfam" id="PF01042">
    <property type="entry name" value="Ribonuc_L-PSP"/>
    <property type="match status" value="1"/>
</dbReference>
<dbReference type="Gene3D" id="3.30.1330.40">
    <property type="entry name" value="RutC-like"/>
    <property type="match status" value="1"/>
</dbReference>
<organism evidence="3 4">
    <name type="scientific">Diutina rugosa</name>
    <name type="common">Yeast</name>
    <name type="synonym">Candida rugosa</name>
    <dbReference type="NCBI Taxonomy" id="5481"/>
    <lineage>
        <taxon>Eukaryota</taxon>
        <taxon>Fungi</taxon>
        <taxon>Dikarya</taxon>
        <taxon>Ascomycota</taxon>
        <taxon>Saccharomycotina</taxon>
        <taxon>Pichiomycetes</taxon>
        <taxon>Debaryomycetaceae</taxon>
        <taxon>Diutina</taxon>
    </lineage>
</organism>